<accession>A0AAE3EFK0</accession>
<reference evidence="2" key="1">
    <citation type="submission" date="2021-08" db="EMBL/GenBank/DDBJ databases">
        <title>Comparative analyses of Brucepasteria parasyntrophica and Teretinema zuelzerae.</title>
        <authorList>
            <person name="Song Y."/>
            <person name="Brune A."/>
        </authorList>
    </citation>
    <scope>NUCLEOTIDE SEQUENCE</scope>
    <source>
        <strain evidence="2">DSM 1903</strain>
    </source>
</reference>
<organism evidence="2 3">
    <name type="scientific">Teretinema zuelzerae</name>
    <dbReference type="NCBI Taxonomy" id="156"/>
    <lineage>
        <taxon>Bacteria</taxon>
        <taxon>Pseudomonadati</taxon>
        <taxon>Spirochaetota</taxon>
        <taxon>Spirochaetia</taxon>
        <taxon>Spirochaetales</taxon>
        <taxon>Treponemataceae</taxon>
        <taxon>Teretinema</taxon>
    </lineage>
</organism>
<protein>
    <submittedName>
        <fullName evidence="2">Peptidase</fullName>
    </submittedName>
</protein>
<keyword evidence="3" id="KW-1185">Reference proteome</keyword>
<sequence>MFYRTKEMNRYERIGHKSLMEFLRKHTGTGGKLREEIELVSSGILMKDADHAGNTGDTFHWIFSTYDSDRVDERIDQNGWDLEHYLMNPVVLWAHNHCIPAIAVASDVEAKDTLTGTIRFNDKAYDEFGWGIGERVKNGIIRSGSVGLRLLEVEFIDHRHNPEEKCDVIFRKQELLEFSICNVPANPFALQMDSLQTSSQGESDPTGLSLQDRTGTNRKTSFWPLTNDSLYGGIHGR</sequence>
<proteinExistence type="predicted"/>
<dbReference type="Proteomes" id="UP001198163">
    <property type="component" value="Unassembled WGS sequence"/>
</dbReference>
<comment type="caution">
    <text evidence="2">The sequence shown here is derived from an EMBL/GenBank/DDBJ whole genome shotgun (WGS) entry which is preliminary data.</text>
</comment>
<feature type="region of interest" description="Disordered" evidence="1">
    <location>
        <begin position="195"/>
        <end position="215"/>
    </location>
</feature>
<name>A0AAE3EFK0_9SPIR</name>
<evidence type="ECO:0000313" key="3">
    <source>
        <dbReference type="Proteomes" id="UP001198163"/>
    </source>
</evidence>
<dbReference type="AlphaFoldDB" id="A0AAE3EFK0"/>
<gene>
    <name evidence="2" type="ORF">K7J14_02645</name>
</gene>
<dbReference type="EMBL" id="JAINWA010000001">
    <property type="protein sequence ID" value="MCD1653597.1"/>
    <property type="molecule type" value="Genomic_DNA"/>
</dbReference>
<evidence type="ECO:0000256" key="1">
    <source>
        <dbReference type="SAM" id="MobiDB-lite"/>
    </source>
</evidence>
<evidence type="ECO:0000313" key="2">
    <source>
        <dbReference type="EMBL" id="MCD1653597.1"/>
    </source>
</evidence>
<dbReference type="RefSeq" id="WP_230752754.1">
    <property type="nucleotide sequence ID" value="NZ_JAINWA010000001.1"/>
</dbReference>